<evidence type="ECO:0000313" key="3">
    <source>
        <dbReference type="RefSeq" id="XP_022247490.1"/>
    </source>
</evidence>
<evidence type="ECO:0000313" key="2">
    <source>
        <dbReference type="Proteomes" id="UP000694941"/>
    </source>
</evidence>
<dbReference type="GeneID" id="106464114"/>
<dbReference type="SUPFAM" id="SSF52047">
    <property type="entry name" value="RNI-like"/>
    <property type="match status" value="1"/>
</dbReference>
<sequence length="724" mass="82844">MCSIKKFRPLPSERYTIIAQQRPSVFNPDLNSVTVRNLLHSKRSRLLELRDTRSECPCGSCSSCLSGHQYSTMCHVPFGGLPFQATPGIKLKLLHEADVRVCKVVHSRNVVRKLLGTKFLPKWENHHLFFTDTEILSRSSTGFMEEPIPYSQIEEIHCLPIRASSQKICIRIVIPSGSVVLRVSNTYVRDQWLHSLFWKRTMLRHQKLLSQTERCDVLLKELKSLVDLALSTPLQGESIFETPLNIISSLMKKDQKQLPLSSRETVISIVAPLLERASPSDEICEFLCWHCKESPGSYVIVKVLPSIVQRILKHSVDFGKHPKRRLLVQAYIEALYFQSDGVEGVQDFVRSVHGPSSLCPHPRLMPNLVSTSLAAVYSLFEEKKRSQEENLNNELYDTLSWESQYQCFLTVFQTIALFEDWRPGLAELLQPIPFHPDALECRKFTKNFQPVIEEICKDSRCEVHITLLGIRDGKDGWFQIYCPESIACDDGGDLWSLILKRLLGCCCRRKRFIHILNKHLESCMLRALREDETCQKALSTIVEMDMVENPDTKLEIIATLQSTPSGRKQYAALCQREKHLREFQRKEGPRKLVLPPKSTDSDLHQLLSSGPFGNLEWLSLAFTKVTSVSAEHLIKLPSLRYLNLWSTQFDDSGVMLISEHLYKLEVLNLCETKVTDKGLITLANLKNLQKLNLNSTSLSSQTFQHLKTKLPALEECDIRYTDAW</sequence>
<evidence type="ECO:0000259" key="1">
    <source>
        <dbReference type="Pfam" id="PF23066"/>
    </source>
</evidence>
<dbReference type="InterPro" id="IPR056429">
    <property type="entry name" value="PH_CMIP"/>
</dbReference>
<keyword evidence="2" id="KW-1185">Reference proteome</keyword>
<name>A0ABM1SV34_LIMPO</name>
<feature type="domain" description="C-Maf-inducing protein PH" evidence="1">
    <location>
        <begin position="90"/>
        <end position="209"/>
    </location>
</feature>
<dbReference type="InterPro" id="IPR052813">
    <property type="entry name" value="CMIP"/>
</dbReference>
<dbReference type="Pfam" id="PF23066">
    <property type="entry name" value="PH_21"/>
    <property type="match status" value="1"/>
</dbReference>
<gene>
    <name evidence="3" type="primary">LOC106464114</name>
</gene>
<dbReference type="RefSeq" id="XP_022247490.1">
    <property type="nucleotide sequence ID" value="XM_022391782.1"/>
</dbReference>
<dbReference type="PANTHER" id="PTHR25480">
    <property type="entry name" value="LEUCINE-RICH REPEAT-CONTAINING PROTEIN 73"/>
    <property type="match status" value="1"/>
</dbReference>
<accession>A0ABM1SV34</accession>
<dbReference type="InterPro" id="IPR032675">
    <property type="entry name" value="LRR_dom_sf"/>
</dbReference>
<dbReference type="Gene3D" id="3.80.10.10">
    <property type="entry name" value="Ribonuclease Inhibitor"/>
    <property type="match status" value="1"/>
</dbReference>
<dbReference type="Proteomes" id="UP000694941">
    <property type="component" value="Unplaced"/>
</dbReference>
<organism evidence="2 3">
    <name type="scientific">Limulus polyphemus</name>
    <name type="common">Atlantic horseshoe crab</name>
    <dbReference type="NCBI Taxonomy" id="6850"/>
    <lineage>
        <taxon>Eukaryota</taxon>
        <taxon>Metazoa</taxon>
        <taxon>Ecdysozoa</taxon>
        <taxon>Arthropoda</taxon>
        <taxon>Chelicerata</taxon>
        <taxon>Merostomata</taxon>
        <taxon>Xiphosura</taxon>
        <taxon>Limulidae</taxon>
        <taxon>Limulus</taxon>
    </lineage>
</organism>
<dbReference type="PANTHER" id="PTHR25480:SF0">
    <property type="entry name" value="C-MAF-INDUCING PROTEIN"/>
    <property type="match status" value="1"/>
</dbReference>
<protein>
    <submittedName>
        <fullName evidence="3">C-Maf-inducing protein-like</fullName>
    </submittedName>
</protein>
<reference evidence="3" key="1">
    <citation type="submission" date="2025-08" db="UniProtKB">
        <authorList>
            <consortium name="RefSeq"/>
        </authorList>
    </citation>
    <scope>IDENTIFICATION</scope>
    <source>
        <tissue evidence="3">Muscle</tissue>
    </source>
</reference>
<proteinExistence type="predicted"/>